<protein>
    <submittedName>
        <fullName evidence="2">Uncharacterized protein</fullName>
    </submittedName>
</protein>
<feature type="region of interest" description="Disordered" evidence="1">
    <location>
        <begin position="91"/>
        <end position="136"/>
    </location>
</feature>
<dbReference type="AlphaFoldDB" id="A0A285U942"/>
<accession>A0A285U942</accession>
<sequence>MVCVVLLRHELATIGLGMSQLEILRSNIVRLFDAYCAATGASPSAVSVAVSNDNKFVKTFRERDMRVGTYDLVTSRFSAIWPEGAAWPDGVDRPAPAIDAQAPARGRLQPTIHPEWPEGVPWPADIPKPETVNSQS</sequence>
<evidence type="ECO:0000313" key="2">
    <source>
        <dbReference type="EMBL" id="SOC37056.1"/>
    </source>
</evidence>
<dbReference type="Proteomes" id="UP000219167">
    <property type="component" value="Unassembled WGS sequence"/>
</dbReference>
<dbReference type="EMBL" id="OBQD01000003">
    <property type="protein sequence ID" value="SOC37056.1"/>
    <property type="molecule type" value="Genomic_DNA"/>
</dbReference>
<keyword evidence="3" id="KW-1185">Reference proteome</keyword>
<name>A0A285U942_9HYPH</name>
<organism evidence="2 3">
    <name type="scientific">Rhizobium subbaraonis</name>
    <dbReference type="NCBI Taxonomy" id="908946"/>
    <lineage>
        <taxon>Bacteria</taxon>
        <taxon>Pseudomonadati</taxon>
        <taxon>Pseudomonadota</taxon>
        <taxon>Alphaproteobacteria</taxon>
        <taxon>Hyphomicrobiales</taxon>
        <taxon>Rhizobiaceae</taxon>
        <taxon>Rhizobium/Agrobacterium group</taxon>
        <taxon>Rhizobium</taxon>
    </lineage>
</organism>
<evidence type="ECO:0000256" key="1">
    <source>
        <dbReference type="SAM" id="MobiDB-lite"/>
    </source>
</evidence>
<gene>
    <name evidence="2" type="ORF">SAMN05892877_103400</name>
</gene>
<reference evidence="2 3" key="1">
    <citation type="submission" date="2017-08" db="EMBL/GenBank/DDBJ databases">
        <authorList>
            <person name="de Groot N.N."/>
        </authorList>
    </citation>
    <scope>NUCLEOTIDE SEQUENCE [LARGE SCALE GENOMIC DNA]</scope>
    <source>
        <strain evidence="2 3">JC85</strain>
    </source>
</reference>
<proteinExistence type="predicted"/>
<evidence type="ECO:0000313" key="3">
    <source>
        <dbReference type="Proteomes" id="UP000219167"/>
    </source>
</evidence>